<proteinExistence type="predicted"/>
<keyword evidence="1" id="KW-0597">Phosphoprotein</keyword>
<dbReference type="GO" id="GO:0006355">
    <property type="term" value="P:regulation of DNA-templated transcription"/>
    <property type="evidence" value="ECO:0007669"/>
    <property type="project" value="InterPro"/>
</dbReference>
<evidence type="ECO:0000256" key="1">
    <source>
        <dbReference type="ARBA" id="ARBA00022553"/>
    </source>
</evidence>
<feature type="chain" id="PRO_5012635620" description="Transcriptional regulator" evidence="3">
    <location>
        <begin position="22"/>
        <end position="958"/>
    </location>
</feature>
<gene>
    <name evidence="4" type="ORF">SAMN05444350_10637</name>
</gene>
<evidence type="ECO:0000313" key="4">
    <source>
        <dbReference type="EMBL" id="SHI69854.1"/>
    </source>
</evidence>
<evidence type="ECO:0008006" key="6">
    <source>
        <dbReference type="Google" id="ProtNLM"/>
    </source>
</evidence>
<feature type="signal peptide" evidence="3">
    <location>
        <begin position="1"/>
        <end position="21"/>
    </location>
</feature>
<dbReference type="Proteomes" id="UP000184192">
    <property type="component" value="Unassembled WGS sequence"/>
</dbReference>
<keyword evidence="2" id="KW-0812">Transmembrane</keyword>
<dbReference type="AlphaFoldDB" id="A0A1M6D9I4"/>
<dbReference type="GO" id="GO:0003677">
    <property type="term" value="F:DNA binding"/>
    <property type="evidence" value="ECO:0007669"/>
    <property type="project" value="InterPro"/>
</dbReference>
<reference evidence="5" key="1">
    <citation type="submission" date="2016-11" db="EMBL/GenBank/DDBJ databases">
        <authorList>
            <person name="Varghese N."/>
            <person name="Submissions S."/>
        </authorList>
    </citation>
    <scope>NUCLEOTIDE SEQUENCE [LARGE SCALE GENOMIC DNA]</scope>
    <source>
        <strain evidence="5">DSM 26884</strain>
    </source>
</reference>
<protein>
    <recommendedName>
        <fullName evidence="6">Transcriptional regulator</fullName>
    </recommendedName>
</protein>
<dbReference type="GO" id="GO:0000155">
    <property type="term" value="F:phosphorelay sensor kinase activity"/>
    <property type="evidence" value="ECO:0007669"/>
    <property type="project" value="TreeGrafter"/>
</dbReference>
<dbReference type="PANTHER" id="PTHR43547">
    <property type="entry name" value="TWO-COMPONENT HISTIDINE KINASE"/>
    <property type="match status" value="1"/>
</dbReference>
<dbReference type="Gene3D" id="2.60.40.10">
    <property type="entry name" value="Immunoglobulins"/>
    <property type="match status" value="1"/>
</dbReference>
<dbReference type="InterPro" id="IPR016032">
    <property type="entry name" value="Sig_transdc_resp-reg_C-effctor"/>
</dbReference>
<organism evidence="4 5">
    <name type="scientific">Bacteroides stercorirosoris</name>
    <dbReference type="NCBI Taxonomy" id="871324"/>
    <lineage>
        <taxon>Bacteria</taxon>
        <taxon>Pseudomonadati</taxon>
        <taxon>Bacteroidota</taxon>
        <taxon>Bacteroidia</taxon>
        <taxon>Bacteroidales</taxon>
        <taxon>Bacteroidaceae</taxon>
        <taxon>Bacteroides</taxon>
    </lineage>
</organism>
<accession>A0A1M6D9I4</accession>
<dbReference type="eggNOG" id="COG3292">
    <property type="taxonomic scope" value="Bacteria"/>
</dbReference>
<name>A0A1M6D9I4_9BACE</name>
<dbReference type="EMBL" id="FQZN01000006">
    <property type="protein sequence ID" value="SHI69854.1"/>
    <property type="molecule type" value="Genomic_DNA"/>
</dbReference>
<evidence type="ECO:0000313" key="5">
    <source>
        <dbReference type="Proteomes" id="UP000184192"/>
    </source>
</evidence>
<dbReference type="RefSeq" id="WP_073313052.1">
    <property type="nucleotide sequence ID" value="NZ_FQZN01000006.1"/>
</dbReference>
<dbReference type="SUPFAM" id="SSF50998">
    <property type="entry name" value="Quinoprotein alcohol dehydrogenase-like"/>
    <property type="match status" value="1"/>
</dbReference>
<keyword evidence="3" id="KW-0732">Signal</keyword>
<keyword evidence="2" id="KW-1133">Transmembrane helix</keyword>
<dbReference type="SUPFAM" id="SSF50978">
    <property type="entry name" value="WD40 repeat-like"/>
    <property type="match status" value="1"/>
</dbReference>
<feature type="transmembrane region" description="Helical" evidence="2">
    <location>
        <begin position="744"/>
        <end position="763"/>
    </location>
</feature>
<dbReference type="SUPFAM" id="SSF46894">
    <property type="entry name" value="C-terminal effector domain of the bipartite response regulators"/>
    <property type="match status" value="1"/>
</dbReference>
<dbReference type="InterPro" id="IPR011047">
    <property type="entry name" value="Quinoprotein_ADH-like_sf"/>
</dbReference>
<dbReference type="InterPro" id="IPR015943">
    <property type="entry name" value="WD40/YVTN_repeat-like_dom_sf"/>
</dbReference>
<dbReference type="InterPro" id="IPR036322">
    <property type="entry name" value="WD40_repeat_dom_sf"/>
</dbReference>
<evidence type="ECO:0000256" key="3">
    <source>
        <dbReference type="SAM" id="SignalP"/>
    </source>
</evidence>
<keyword evidence="2" id="KW-0472">Membrane</keyword>
<evidence type="ECO:0000256" key="2">
    <source>
        <dbReference type="SAM" id="Phobius"/>
    </source>
</evidence>
<dbReference type="GeneID" id="92711430"/>
<dbReference type="PANTHER" id="PTHR43547:SF2">
    <property type="entry name" value="HYBRID SIGNAL TRANSDUCTION HISTIDINE KINASE C"/>
    <property type="match status" value="1"/>
</dbReference>
<dbReference type="InterPro" id="IPR013783">
    <property type="entry name" value="Ig-like_fold"/>
</dbReference>
<sequence>MKQKLSCFYILLIFISIPVSAGWQRPVSNYTRHTYKAGNQNWNIQQHDNGWIYAANNKGLLEFDGVEWNIYPIHNAKTRAVKVGYDGRIYIGGMEQFGYFTPNRLGGLEYTCLSDSLSPNVNVGVIWNILLDRDRVYFQSDRHFFYIEKDVVNRIDYSSEIYTSLIVQNKLYIVSAEGLLVLNGTEFRRVSDSSTIGATVKIGGLLPYQDSLLVVTRDNGLFIHDGTSFTKYPTVAEEFCRKNRIFCAALQDSLLALGSIQGGVCLLNLKTNEMEVISTENGLQNKTVLSMMFDKAGSLWLGLDNGIDCIHLNARLASLYGGKPVIGSGYASCSYRDKFYFATNQGLYCSTLPEQLSQRNPINFVPGTGGQMWSLHQYDDKLFCCSDNGIFIIDGDRMEYLNNPKGVWGVVPVDARKDVLIAGTYSGLYLLTKKGADWTVESYIEGFSRSCKDMLMENSTHILWIGNKENGVSRLTLTDDLRKVEKIKDYNSINFPRGYDACLLRVKDEVTIASHYGLWRYDQSRDCLEACTWLEQLLEGKAAYTYMKIDSLQNIWYVVDGALKVLHYDAVKREYRRVNNELFLKGALIENFEDVHLYKANQAIVGTEEGFSLIKMDSLQTQRPPLTLQIRKVYLTGLRDSLIYGRSYLYDTAPIVIPYSQNSMRIEYSVNNYNKAQTVLYSYQLSVGGEKEAWSEYSENNVKEFTGLHEGKYVFSVKLLTDGDQEPVETSFAFEILPPWYRTWWSYLVYSVVVVLLFYYMYYRISEGRKRLLMQKELELYRQEQKFQKESDLKDKKIDILKEENLQSELRHKSEELIRTTLNIVRKNEILLDIKKEVLGISHSISEENLVSLRRKTLRLLGQIDTNIEHDDDLQAFQSTFDSVHHDFFKKLEETFPELNNKEKLLCAYIKMNLLSKEIAPLLNISLRGVEISRYRLRKKLGIEEGGNLAEFLQKFSK</sequence>
<keyword evidence="5" id="KW-1185">Reference proteome</keyword>
<dbReference type="Gene3D" id="2.130.10.10">
    <property type="entry name" value="YVTN repeat-like/Quinoprotein amine dehydrogenase"/>
    <property type="match status" value="2"/>
</dbReference>